<keyword evidence="6" id="KW-0326">Glycosidase</keyword>
<evidence type="ECO:0000256" key="5">
    <source>
        <dbReference type="ARBA" id="ARBA00023157"/>
    </source>
</evidence>
<dbReference type="PANTHER" id="PTHR11742:SF6">
    <property type="entry name" value="MANNOSYL-OLIGOSACCHARIDE ALPHA-1,2-MANNOSIDASE IA-RELATED"/>
    <property type="match status" value="1"/>
</dbReference>
<dbReference type="GO" id="GO:0004571">
    <property type="term" value="F:mannosyl-oligosaccharide 1,2-alpha-mannosidase activity"/>
    <property type="evidence" value="ECO:0007669"/>
    <property type="project" value="InterPro"/>
</dbReference>
<keyword evidence="9" id="KW-1185">Reference proteome</keyword>
<dbReference type="GO" id="GO:0005975">
    <property type="term" value="P:carbohydrate metabolic process"/>
    <property type="evidence" value="ECO:0007669"/>
    <property type="project" value="InterPro"/>
</dbReference>
<dbReference type="InterPro" id="IPR001382">
    <property type="entry name" value="Glyco_hydro_47"/>
</dbReference>
<comment type="similarity">
    <text evidence="3 6">Belongs to the glycosyl hydrolase 47 family.</text>
</comment>
<evidence type="ECO:0000256" key="4">
    <source>
        <dbReference type="ARBA" id="ARBA00022801"/>
    </source>
</evidence>
<dbReference type="EMBL" id="UYRU01091830">
    <property type="protein sequence ID" value="VDN37851.1"/>
    <property type="molecule type" value="Genomic_DNA"/>
</dbReference>
<comment type="cofactor">
    <cofactor evidence="1">
        <name>Ca(2+)</name>
        <dbReference type="ChEBI" id="CHEBI:29108"/>
    </cofactor>
</comment>
<keyword evidence="7" id="KW-0472">Membrane</keyword>
<dbReference type="EC" id="3.2.1.-" evidence="6"/>
<name>A0A3P7P5D2_DIBLA</name>
<dbReference type="GO" id="GO:0005509">
    <property type="term" value="F:calcium ion binding"/>
    <property type="evidence" value="ECO:0007669"/>
    <property type="project" value="InterPro"/>
</dbReference>
<dbReference type="Proteomes" id="UP000281553">
    <property type="component" value="Unassembled WGS sequence"/>
</dbReference>
<dbReference type="PANTHER" id="PTHR11742">
    <property type="entry name" value="MANNOSYL-OLIGOSACCHARIDE ALPHA-1,2-MANNOSIDASE-RELATED"/>
    <property type="match status" value="1"/>
</dbReference>
<dbReference type="InterPro" id="IPR036026">
    <property type="entry name" value="Seven-hairpin_glycosidases"/>
</dbReference>
<protein>
    <recommendedName>
        <fullName evidence="6">alpha-1,2-Mannosidase</fullName>
        <ecNumber evidence="6">3.2.1.-</ecNumber>
    </recommendedName>
</protein>
<dbReference type="GO" id="GO:0005783">
    <property type="term" value="C:endoplasmic reticulum"/>
    <property type="evidence" value="ECO:0007669"/>
    <property type="project" value="TreeGrafter"/>
</dbReference>
<evidence type="ECO:0000256" key="7">
    <source>
        <dbReference type="SAM" id="Phobius"/>
    </source>
</evidence>
<evidence type="ECO:0000313" key="8">
    <source>
        <dbReference type="EMBL" id="VDN37851.1"/>
    </source>
</evidence>
<dbReference type="SUPFAM" id="SSF48225">
    <property type="entry name" value="Seven-hairpin glycosidases"/>
    <property type="match status" value="1"/>
</dbReference>
<keyword evidence="5" id="KW-1015">Disulfide bond</keyword>
<dbReference type="AlphaFoldDB" id="A0A3P7P5D2"/>
<evidence type="ECO:0000256" key="1">
    <source>
        <dbReference type="ARBA" id="ARBA00001913"/>
    </source>
</evidence>
<evidence type="ECO:0000313" key="9">
    <source>
        <dbReference type="Proteomes" id="UP000281553"/>
    </source>
</evidence>
<evidence type="ECO:0000256" key="3">
    <source>
        <dbReference type="ARBA" id="ARBA00007658"/>
    </source>
</evidence>
<dbReference type="InterPro" id="IPR012341">
    <property type="entry name" value="6hp_glycosidase-like_sf"/>
</dbReference>
<sequence length="127" mass="14575">MMRHAWKSYKTHAWGSNELRPLSKRGHQPSVLGRAPLGATIVDSIDTLYLMGLDEEYKDAKKWIEESLNFNVVCPYYLPAVIAAFLFASLFFLALIISGSLVTRERKEDKPYFENIIPKFSIKNVLH</sequence>
<evidence type="ECO:0000256" key="2">
    <source>
        <dbReference type="ARBA" id="ARBA00004922"/>
    </source>
</evidence>
<dbReference type="PRINTS" id="PR00747">
    <property type="entry name" value="GLYHDRLASE47"/>
</dbReference>
<dbReference type="OrthoDB" id="8118055at2759"/>
<gene>
    <name evidence="8" type="ORF">DILT_LOCUS17446</name>
</gene>
<keyword evidence="4 6" id="KW-0378">Hydrolase</keyword>
<evidence type="ECO:0000256" key="6">
    <source>
        <dbReference type="RuleBase" id="RU361193"/>
    </source>
</evidence>
<organism evidence="8 9">
    <name type="scientific">Dibothriocephalus latus</name>
    <name type="common">Fish tapeworm</name>
    <name type="synonym">Diphyllobothrium latum</name>
    <dbReference type="NCBI Taxonomy" id="60516"/>
    <lineage>
        <taxon>Eukaryota</taxon>
        <taxon>Metazoa</taxon>
        <taxon>Spiralia</taxon>
        <taxon>Lophotrochozoa</taxon>
        <taxon>Platyhelminthes</taxon>
        <taxon>Cestoda</taxon>
        <taxon>Eucestoda</taxon>
        <taxon>Diphyllobothriidea</taxon>
        <taxon>Diphyllobothriidae</taxon>
        <taxon>Dibothriocephalus</taxon>
    </lineage>
</organism>
<feature type="transmembrane region" description="Helical" evidence="7">
    <location>
        <begin position="76"/>
        <end position="97"/>
    </location>
</feature>
<dbReference type="Gene3D" id="1.50.10.10">
    <property type="match status" value="1"/>
</dbReference>
<keyword evidence="7" id="KW-1133">Transmembrane helix</keyword>
<accession>A0A3P7P5D2</accession>
<dbReference type="Pfam" id="PF01532">
    <property type="entry name" value="Glyco_hydro_47"/>
    <property type="match status" value="1"/>
</dbReference>
<dbReference type="GO" id="GO:0000139">
    <property type="term" value="C:Golgi membrane"/>
    <property type="evidence" value="ECO:0007669"/>
    <property type="project" value="TreeGrafter"/>
</dbReference>
<proteinExistence type="inferred from homology"/>
<keyword evidence="7" id="KW-0812">Transmembrane</keyword>
<dbReference type="InterPro" id="IPR050749">
    <property type="entry name" value="Glycosyl_Hydrolase_47"/>
</dbReference>
<reference evidence="8 9" key="1">
    <citation type="submission" date="2018-11" db="EMBL/GenBank/DDBJ databases">
        <authorList>
            <consortium name="Pathogen Informatics"/>
        </authorList>
    </citation>
    <scope>NUCLEOTIDE SEQUENCE [LARGE SCALE GENOMIC DNA]</scope>
</reference>
<comment type="pathway">
    <text evidence="2">Protein modification; protein glycosylation.</text>
</comment>